<keyword evidence="2" id="KW-1185">Reference proteome</keyword>
<evidence type="ECO:0000313" key="1">
    <source>
        <dbReference type="EMBL" id="KRG58366.1"/>
    </source>
</evidence>
<dbReference type="PATRIC" id="fig|266128.3.peg.250"/>
<evidence type="ECO:0000313" key="2">
    <source>
        <dbReference type="Proteomes" id="UP000051254"/>
    </source>
</evidence>
<sequence>MWAVVGALLLAVCVLLASWLGAGRAAEAPVPAGAMDSREPTGAASSGVGDQANATAGPAALSLATVSFPPSPEQIASYEASKQRLLPLLAVGSPRERLAALMLQGGLPDGARNAQLVALLLGGGGAEPAVALQGLVACERWPACPREQVLAATAALAAEDAHLQLLRLRLSAPDAQEAAWVAAVQAPYYADAFESQLQVLMDATAPLASNPAHDMLRTVEAFALTSGAGMYDVDTIRQRCPAAIQVTERVRQCRQLLQRMADSPTHASASVGMAILLRQALSPAEAGLWRQRLRQLYWQAALAAPRGDAEPGYAQQVAGLGERNAYVWLLRRHGLPLSPPPHWQPGQPTGY</sequence>
<protein>
    <submittedName>
        <fullName evidence="1">Uncharacterized protein</fullName>
    </submittedName>
</protein>
<dbReference type="STRING" id="266128.ABB25_06885"/>
<accession>A0A0R0BXX0</accession>
<gene>
    <name evidence="1" type="ORF">ABB25_06885</name>
</gene>
<proteinExistence type="predicted"/>
<dbReference type="Proteomes" id="UP000051254">
    <property type="component" value="Unassembled WGS sequence"/>
</dbReference>
<reference evidence="1 2" key="1">
    <citation type="submission" date="2015-05" db="EMBL/GenBank/DDBJ databases">
        <title>Genome sequencing and analysis of members of genus Stenotrophomonas.</title>
        <authorList>
            <person name="Patil P.P."/>
            <person name="Midha S."/>
            <person name="Patil P.B."/>
        </authorList>
    </citation>
    <scope>NUCLEOTIDE SEQUENCE [LARGE SCALE GENOMIC DNA]</scope>
    <source>
        <strain evidence="1 2">DSM 17805</strain>
    </source>
</reference>
<comment type="caution">
    <text evidence="1">The sequence shown here is derived from an EMBL/GenBank/DDBJ whole genome shotgun (WGS) entry which is preliminary data.</text>
</comment>
<dbReference type="AlphaFoldDB" id="A0A0R0BXX0"/>
<organism evidence="1 2">
    <name type="scientific">Stenotrophomonas koreensis</name>
    <dbReference type="NCBI Taxonomy" id="266128"/>
    <lineage>
        <taxon>Bacteria</taxon>
        <taxon>Pseudomonadati</taxon>
        <taxon>Pseudomonadota</taxon>
        <taxon>Gammaproteobacteria</taxon>
        <taxon>Lysobacterales</taxon>
        <taxon>Lysobacteraceae</taxon>
        <taxon>Stenotrophomonas</taxon>
    </lineage>
</organism>
<name>A0A0R0BXX0_9GAMM</name>
<dbReference type="EMBL" id="LDJH01000011">
    <property type="protein sequence ID" value="KRG58366.1"/>
    <property type="molecule type" value="Genomic_DNA"/>
</dbReference>